<dbReference type="RefSeq" id="WP_009050655.1">
    <property type="nucleotide sequence ID" value="NZ_CM001490.1"/>
</dbReference>
<organism evidence="1 2">
    <name type="scientific">Pseudomonas chlororaphis O6</name>
    <dbReference type="NCBI Taxonomy" id="1037915"/>
    <lineage>
        <taxon>Bacteria</taxon>
        <taxon>Pseudomonadati</taxon>
        <taxon>Pseudomonadota</taxon>
        <taxon>Gammaproteobacteria</taxon>
        <taxon>Pseudomonadales</taxon>
        <taxon>Pseudomonadaceae</taxon>
        <taxon>Pseudomonas</taxon>
    </lineage>
</organism>
<name>A0AB33WJM7_9PSED</name>
<reference evidence="1 2" key="1">
    <citation type="journal article" date="2012" name="PLoS Genet.">
        <title>Comparative Genomics of Plant-Associated Pseudomonas spp.: Insights into Diversity and Inheritance of Traits Involved in Multitrophic Interactions.</title>
        <authorList>
            <person name="Loper J.E."/>
            <person name="Hassan K.A."/>
            <person name="Mavrodi D.V."/>
            <person name="Davis E.W.II."/>
            <person name="Lim C.K."/>
            <person name="Shaffer B.T."/>
            <person name="Elbourne L.D."/>
            <person name="Stockwell V.O."/>
            <person name="Hartney S.L."/>
            <person name="Breakwell K."/>
            <person name="Henkels M.D."/>
            <person name="Tetu S.G."/>
            <person name="Rangel L.I."/>
            <person name="Kidarsa T.A."/>
            <person name="Wilson N.L."/>
            <person name="van de Mortel J.E."/>
            <person name="Song C."/>
            <person name="Blumhagen R."/>
            <person name="Radune D."/>
            <person name="Hostetler J.B."/>
            <person name="Brinkac L.M."/>
            <person name="Durkin A.S."/>
            <person name="Kluepfel D.A."/>
            <person name="Wechter W.P."/>
            <person name="Anderson A.J."/>
            <person name="Kim Y.C."/>
            <person name="Pierson L.S.III."/>
            <person name="Pierson E.A."/>
            <person name="Lindow S.E."/>
            <person name="Kobayashi D.Y."/>
            <person name="Raaijmakers J.M."/>
            <person name="Weller D.M."/>
            <person name="Thomashow L.S."/>
            <person name="Allen A.E."/>
            <person name="Paulsen I.T."/>
        </authorList>
    </citation>
    <scope>NUCLEOTIDE SEQUENCE [LARGE SCALE GENOMIC DNA]</scope>
    <source>
        <strain evidence="1 2">O6</strain>
    </source>
</reference>
<sequence length="202" mass="23623">MKRNYCPFKGPFHDSYSIGFQLYAQGGINWRHRTIAGVSWNGEEKEAFFFNPDGLVLPLTPNPWELPEIIHKHAIRREFSSIHGHGHFAMKEGRRAGLSQFALNNWVTYWLIDQKDGYSNDPQVWSQFVEKDIEQEKVINERLYTDLRITSDLSQYMEECLVERRNALAEQHRRRCAEDSKILAWLKGETPPPLFANLQETA</sequence>
<protein>
    <recommendedName>
        <fullName evidence="3">Phage protein</fullName>
    </recommendedName>
</protein>
<gene>
    <name evidence="1" type="ORF">PchlO6_5024</name>
</gene>
<dbReference type="Proteomes" id="UP000003790">
    <property type="component" value="Chromosome"/>
</dbReference>
<dbReference type="AlphaFoldDB" id="A0AB33WJM7"/>
<dbReference type="EMBL" id="AHOT01000028">
    <property type="protein sequence ID" value="EIM13398.1"/>
    <property type="molecule type" value="Genomic_DNA"/>
</dbReference>
<evidence type="ECO:0000313" key="2">
    <source>
        <dbReference type="Proteomes" id="UP000003790"/>
    </source>
</evidence>
<accession>A0AB33WJM7</accession>
<evidence type="ECO:0000313" key="1">
    <source>
        <dbReference type="EMBL" id="EIM13398.1"/>
    </source>
</evidence>
<comment type="caution">
    <text evidence="1">The sequence shown here is derived from an EMBL/GenBank/DDBJ whole genome shotgun (WGS) entry which is preliminary data.</text>
</comment>
<proteinExistence type="predicted"/>
<evidence type="ECO:0008006" key="3">
    <source>
        <dbReference type="Google" id="ProtNLM"/>
    </source>
</evidence>